<dbReference type="InterPro" id="IPR018913">
    <property type="entry name" value="BppU_N"/>
</dbReference>
<accession>A0ABY1H4W4</accession>
<dbReference type="Gene3D" id="2.60.40.3350">
    <property type="match status" value="1"/>
</dbReference>
<sequence>MINKHTDIETNISSTNIDIGDIGCRFYTEDENTAFIRINIKYDGQPVDLTDNEEMKPKLDLFMQDGSIFIDEPLEVLIPESGSLQYNIPNKVIKHAGKVNCKLFLDNGTKSIHVANFSFTIVDSGVEKAVAKEVSVDLVKDTVKRIISEDLTEVLDNGFKEKLTDDIKDYVSTNKDEFKGEKGDVGPQGDIGLTGPQGIQGPKGDTGNVNIADSGWIPISLINGAFNGTESTDVNAMYKVVKINNLTTVYIQGNINVKSSNIIGNLPKEIAPKTKLWFSNLLINTDGTLSSVNQMTFLNFFGSWTV</sequence>
<dbReference type="RefSeq" id="WP_052728896.1">
    <property type="nucleotide sequence ID" value="NZ_FPKT01000009.1"/>
</dbReference>
<comment type="caution">
    <text evidence="2">The sequence shown here is derived from an EMBL/GenBank/DDBJ whole genome shotgun (WGS) entry which is preliminary data.</text>
</comment>
<dbReference type="Proteomes" id="UP000182665">
    <property type="component" value="Unassembled WGS sequence"/>
</dbReference>
<name>A0ABY1H4W4_9STAP</name>
<dbReference type="Pfam" id="PF10651">
    <property type="entry name" value="BppU_N"/>
    <property type="match status" value="1"/>
</dbReference>
<evidence type="ECO:0000313" key="2">
    <source>
        <dbReference type="EMBL" id="SFZ78622.1"/>
    </source>
</evidence>
<evidence type="ECO:0000313" key="3">
    <source>
        <dbReference type="Proteomes" id="UP000182665"/>
    </source>
</evidence>
<keyword evidence="3" id="KW-1185">Reference proteome</keyword>
<dbReference type="Gene3D" id="1.20.5.320">
    <property type="entry name" value="6-Phosphogluconate Dehydrogenase, domain 3"/>
    <property type="match status" value="1"/>
</dbReference>
<gene>
    <name evidence="2" type="ORF">SAMN03097721_02355</name>
</gene>
<proteinExistence type="predicted"/>
<reference evidence="2 3" key="1">
    <citation type="submission" date="2016-11" db="EMBL/GenBank/DDBJ databases">
        <authorList>
            <person name="Varghese N."/>
            <person name="Submissions S."/>
        </authorList>
    </citation>
    <scope>NUCLEOTIDE SEQUENCE [LARGE SCALE GENOMIC DNA]</scope>
    <source>
        <strain evidence="2 3">NFIX07</strain>
    </source>
</reference>
<feature type="domain" description="BppU N-terminal" evidence="1">
    <location>
        <begin position="5"/>
        <end position="144"/>
    </location>
</feature>
<protein>
    <recommendedName>
        <fullName evidence="1">BppU N-terminal domain-containing protein</fullName>
    </recommendedName>
</protein>
<evidence type="ECO:0000259" key="1">
    <source>
        <dbReference type="Pfam" id="PF10651"/>
    </source>
</evidence>
<organism evidence="2 3">
    <name type="scientific">Staphylococcus pasteuri</name>
    <dbReference type="NCBI Taxonomy" id="45972"/>
    <lineage>
        <taxon>Bacteria</taxon>
        <taxon>Bacillati</taxon>
        <taxon>Bacillota</taxon>
        <taxon>Bacilli</taxon>
        <taxon>Bacillales</taxon>
        <taxon>Staphylococcaceae</taxon>
        <taxon>Staphylococcus</taxon>
    </lineage>
</organism>
<dbReference type="EMBL" id="FPKT01000009">
    <property type="protein sequence ID" value="SFZ78622.1"/>
    <property type="molecule type" value="Genomic_DNA"/>
</dbReference>